<keyword evidence="3" id="KW-0560">Oxidoreductase</keyword>
<dbReference type="Proteomes" id="UP000014387">
    <property type="component" value="Unassembled WGS sequence"/>
</dbReference>
<feature type="active site" description="Proton donor" evidence="4">
    <location>
        <position position="51"/>
    </location>
</feature>
<gene>
    <name evidence="8" type="ORF">HMPREF9238_00397</name>
</gene>
<comment type="similarity">
    <text evidence="1">Belongs to the aldo/keto reductase family.</text>
</comment>
<evidence type="ECO:0000256" key="1">
    <source>
        <dbReference type="ARBA" id="ARBA00007905"/>
    </source>
</evidence>
<dbReference type="PIRSF" id="PIRSF000097">
    <property type="entry name" value="AKR"/>
    <property type="match status" value="1"/>
</dbReference>
<evidence type="ECO:0000313" key="9">
    <source>
        <dbReference type="Proteomes" id="UP000014387"/>
    </source>
</evidence>
<accession>A0A9W5VW89</accession>
<feature type="domain" description="NADP-dependent oxidoreductase" evidence="7">
    <location>
        <begin position="18"/>
        <end position="260"/>
    </location>
</feature>
<dbReference type="PROSITE" id="PS00798">
    <property type="entry name" value="ALDOKETO_REDUCTASE_1"/>
    <property type="match status" value="1"/>
</dbReference>
<dbReference type="AlphaFoldDB" id="A0A9W5VW89"/>
<dbReference type="PROSITE" id="PS00062">
    <property type="entry name" value="ALDOKETO_REDUCTASE_2"/>
    <property type="match status" value="1"/>
</dbReference>
<feature type="site" description="Lowers pKa of active site Tyr" evidence="6">
    <location>
        <position position="76"/>
    </location>
</feature>
<dbReference type="Pfam" id="PF00248">
    <property type="entry name" value="Aldo_ket_red"/>
    <property type="match status" value="1"/>
</dbReference>
<comment type="caution">
    <text evidence="8">The sequence shown here is derived from an EMBL/GenBank/DDBJ whole genome shotgun (WGS) entry which is preliminary data.</text>
</comment>
<dbReference type="PRINTS" id="PR00069">
    <property type="entry name" value="ALDKETRDTASE"/>
</dbReference>
<evidence type="ECO:0000256" key="6">
    <source>
        <dbReference type="PIRSR" id="PIRSR000097-3"/>
    </source>
</evidence>
<dbReference type="EMBL" id="AGWN01000001">
    <property type="protein sequence ID" value="EPD30649.1"/>
    <property type="molecule type" value="Genomic_DNA"/>
</dbReference>
<dbReference type="OrthoDB" id="9804790at2"/>
<dbReference type="PANTHER" id="PTHR43827">
    <property type="entry name" value="2,5-DIKETO-D-GLUCONIC ACID REDUCTASE"/>
    <property type="match status" value="1"/>
</dbReference>
<dbReference type="InterPro" id="IPR023210">
    <property type="entry name" value="NADP_OxRdtase_dom"/>
</dbReference>
<dbReference type="RefSeq" id="WP_016443761.1">
    <property type="nucleotide sequence ID" value="NZ_KE150266.1"/>
</dbReference>
<proteinExistence type="inferred from homology"/>
<evidence type="ECO:0000313" key="8">
    <source>
        <dbReference type="EMBL" id="EPD30649.1"/>
    </source>
</evidence>
<keyword evidence="9" id="KW-1185">Reference proteome</keyword>
<dbReference type="SUPFAM" id="SSF51430">
    <property type="entry name" value="NAD(P)-linked oxidoreductase"/>
    <property type="match status" value="1"/>
</dbReference>
<name>A0A9W5VW89_9ACTO</name>
<evidence type="ECO:0000256" key="4">
    <source>
        <dbReference type="PIRSR" id="PIRSR000097-1"/>
    </source>
</evidence>
<dbReference type="InterPro" id="IPR020471">
    <property type="entry name" value="AKR"/>
</dbReference>
<dbReference type="InterPro" id="IPR036812">
    <property type="entry name" value="NAD(P)_OxRdtase_dom_sf"/>
</dbReference>
<protein>
    <recommendedName>
        <fullName evidence="7">NADP-dependent oxidoreductase domain-containing protein</fullName>
    </recommendedName>
</protein>
<sequence length="277" mass="30243">MAGIPTLELLDGGHIPAIGLGTSKHKGVEGAALFARAIEDGYRLIDTAAQYGNELSVGQGVKDSGVERGQLFITTKIAGGDQGASATTHGLEGSLRRLGVDYVDLTLIHWPNPSRGLYLETWEELIELRERGLTKHIGVSNFLPHQIEELKAQTGVLPVLNQIQLSPIIARKDLRDFHAGRAIVTEAWRPLGPMENLLGQVVVENIASEVGKSGAQVVLRWAVQNGILPIPVSSKPQRNAENLQVFDFALTANQMRALDLLDTGNRFVWDPMSHEEW</sequence>
<dbReference type="InterPro" id="IPR018170">
    <property type="entry name" value="Aldo/ket_reductase_CS"/>
</dbReference>
<evidence type="ECO:0000256" key="3">
    <source>
        <dbReference type="ARBA" id="ARBA00023002"/>
    </source>
</evidence>
<feature type="binding site" evidence="5">
    <location>
        <position position="109"/>
    </location>
    <ligand>
        <name>substrate</name>
    </ligand>
</feature>
<evidence type="ECO:0000259" key="7">
    <source>
        <dbReference type="Pfam" id="PF00248"/>
    </source>
</evidence>
<dbReference type="FunFam" id="3.20.20.100:FF:000002">
    <property type="entry name" value="2,5-diketo-D-gluconic acid reductase A"/>
    <property type="match status" value="1"/>
</dbReference>
<organism evidence="8 9">
    <name type="scientific">Gleimia europaea ACS-120-V-Col10b</name>
    <dbReference type="NCBI Taxonomy" id="883069"/>
    <lineage>
        <taxon>Bacteria</taxon>
        <taxon>Bacillati</taxon>
        <taxon>Actinomycetota</taxon>
        <taxon>Actinomycetes</taxon>
        <taxon>Actinomycetales</taxon>
        <taxon>Actinomycetaceae</taxon>
        <taxon>Gleimia</taxon>
    </lineage>
</organism>
<reference evidence="8 9" key="1">
    <citation type="submission" date="2013-05" db="EMBL/GenBank/DDBJ databases">
        <title>The Genome Sequence of Actinomyces europaeus ACS-120-V-COL10B.</title>
        <authorList>
            <consortium name="The Broad Institute Genomics Platform"/>
            <person name="Earl A."/>
            <person name="Ward D."/>
            <person name="Feldgarden M."/>
            <person name="Gevers D."/>
            <person name="Saerens B."/>
            <person name="Vaneechoutte M."/>
            <person name="Walker B."/>
            <person name="Young S."/>
            <person name="Zeng Q."/>
            <person name="Gargeya S."/>
            <person name="Fitzgerald M."/>
            <person name="Haas B."/>
            <person name="Abouelleil A."/>
            <person name="Allen A.W."/>
            <person name="Alvarado L."/>
            <person name="Arachchi H.M."/>
            <person name="Berlin A.M."/>
            <person name="Chapman S.B."/>
            <person name="Gainer-Dewar J."/>
            <person name="Goldberg J."/>
            <person name="Griggs A."/>
            <person name="Gujja S."/>
            <person name="Hansen M."/>
            <person name="Howarth C."/>
            <person name="Imamovic A."/>
            <person name="Ireland A."/>
            <person name="Larimer J."/>
            <person name="McCowan C."/>
            <person name="Murphy C."/>
            <person name="Pearson M."/>
            <person name="Poon T.W."/>
            <person name="Priest M."/>
            <person name="Roberts A."/>
            <person name="Saif S."/>
            <person name="Shea T."/>
            <person name="Sisk P."/>
            <person name="Sykes S."/>
            <person name="Wortman J."/>
            <person name="Nusbaum C."/>
            <person name="Birren B."/>
        </authorList>
    </citation>
    <scope>NUCLEOTIDE SEQUENCE [LARGE SCALE GENOMIC DNA]</scope>
    <source>
        <strain evidence="8 9">ACS-120-V-Col10b</strain>
    </source>
</reference>
<dbReference type="GO" id="GO:0016616">
    <property type="term" value="F:oxidoreductase activity, acting on the CH-OH group of donors, NAD or NADP as acceptor"/>
    <property type="evidence" value="ECO:0007669"/>
    <property type="project" value="UniProtKB-ARBA"/>
</dbReference>
<evidence type="ECO:0000256" key="2">
    <source>
        <dbReference type="ARBA" id="ARBA00022857"/>
    </source>
</evidence>
<keyword evidence="2" id="KW-0521">NADP</keyword>
<dbReference type="Gene3D" id="3.20.20.100">
    <property type="entry name" value="NADP-dependent oxidoreductase domain"/>
    <property type="match status" value="1"/>
</dbReference>
<dbReference type="PANTHER" id="PTHR43827:SF3">
    <property type="entry name" value="NADP-DEPENDENT OXIDOREDUCTASE DOMAIN-CONTAINING PROTEIN"/>
    <property type="match status" value="1"/>
</dbReference>
<evidence type="ECO:0000256" key="5">
    <source>
        <dbReference type="PIRSR" id="PIRSR000097-2"/>
    </source>
</evidence>